<dbReference type="Proteomes" id="UP000243975">
    <property type="component" value="Unassembled WGS sequence"/>
</dbReference>
<comment type="caution">
    <text evidence="3">The sequence shown here is derived from an EMBL/GenBank/DDBJ whole genome shotgun (WGS) entry which is preliminary data.</text>
</comment>
<dbReference type="InterPro" id="IPR036908">
    <property type="entry name" value="RlpA-like_sf"/>
</dbReference>
<feature type="domain" description="Expansin-like EG45" evidence="1">
    <location>
        <begin position="12"/>
        <end position="71"/>
    </location>
</feature>
<dbReference type="PROSITE" id="PS50843">
    <property type="entry name" value="EXPANSIN_CBD"/>
    <property type="match status" value="1"/>
</dbReference>
<dbReference type="PANTHER" id="PTHR31692:SF56">
    <property type="entry name" value="EXPANSIN-B2-RELATED"/>
    <property type="match status" value="1"/>
</dbReference>
<dbReference type="SUPFAM" id="SSF50685">
    <property type="entry name" value="Barwin-like endoglucanases"/>
    <property type="match status" value="1"/>
</dbReference>
<name>A0A103YLW0_CYNCS</name>
<feature type="non-terminal residue" evidence="3">
    <location>
        <position position="1"/>
    </location>
</feature>
<dbReference type="PANTHER" id="PTHR31692">
    <property type="entry name" value="EXPANSIN-B3"/>
    <property type="match status" value="1"/>
</dbReference>
<dbReference type="OMA" id="NRMIGST"/>
<dbReference type="Gramene" id="KVI11474">
    <property type="protein sequence ID" value="KVI11474"/>
    <property type="gene ID" value="Ccrd_010114"/>
</dbReference>
<dbReference type="Gene3D" id="2.40.40.10">
    <property type="entry name" value="RlpA-like domain"/>
    <property type="match status" value="1"/>
</dbReference>
<gene>
    <name evidence="3" type="ORF">Ccrd_010114</name>
</gene>
<dbReference type="PROSITE" id="PS50842">
    <property type="entry name" value="EXPANSIN_EG45"/>
    <property type="match status" value="1"/>
</dbReference>
<organism evidence="3 4">
    <name type="scientific">Cynara cardunculus var. scolymus</name>
    <name type="common">Globe artichoke</name>
    <name type="synonym">Cynara scolymus</name>
    <dbReference type="NCBI Taxonomy" id="59895"/>
    <lineage>
        <taxon>Eukaryota</taxon>
        <taxon>Viridiplantae</taxon>
        <taxon>Streptophyta</taxon>
        <taxon>Embryophyta</taxon>
        <taxon>Tracheophyta</taxon>
        <taxon>Spermatophyta</taxon>
        <taxon>Magnoliopsida</taxon>
        <taxon>eudicotyledons</taxon>
        <taxon>Gunneridae</taxon>
        <taxon>Pentapetalae</taxon>
        <taxon>asterids</taxon>
        <taxon>campanulids</taxon>
        <taxon>Asterales</taxon>
        <taxon>Asteraceae</taxon>
        <taxon>Carduoideae</taxon>
        <taxon>Cardueae</taxon>
        <taxon>Carduinae</taxon>
        <taxon>Cynara</taxon>
    </lineage>
</organism>
<dbReference type="InterPro" id="IPR007112">
    <property type="entry name" value="Expansin/allergen_DPBB_dom"/>
</dbReference>
<evidence type="ECO:0000259" key="2">
    <source>
        <dbReference type="PROSITE" id="PS50843"/>
    </source>
</evidence>
<dbReference type="InterPro" id="IPR007117">
    <property type="entry name" value="Expansin_CBD"/>
</dbReference>
<evidence type="ECO:0000259" key="1">
    <source>
        <dbReference type="PROSITE" id="PS50842"/>
    </source>
</evidence>
<dbReference type="SUPFAM" id="SSF49590">
    <property type="entry name" value="PHL pollen allergen"/>
    <property type="match status" value="1"/>
</dbReference>
<feature type="domain" description="Expansin-like CBD" evidence="2">
    <location>
        <begin position="96"/>
        <end position="177"/>
    </location>
</feature>
<evidence type="ECO:0000313" key="4">
    <source>
        <dbReference type="Proteomes" id="UP000243975"/>
    </source>
</evidence>
<dbReference type="AlphaFoldDB" id="A0A103YLW0"/>
<reference evidence="3 4" key="1">
    <citation type="journal article" date="2016" name="Sci. Rep.">
        <title>The genome sequence of the outbreeding globe artichoke constructed de novo incorporating a phase-aware low-pass sequencing strategy of F1 progeny.</title>
        <authorList>
            <person name="Scaglione D."/>
            <person name="Reyes-Chin-Wo S."/>
            <person name="Acquadro A."/>
            <person name="Froenicke L."/>
            <person name="Portis E."/>
            <person name="Beitel C."/>
            <person name="Tirone M."/>
            <person name="Mauro R."/>
            <person name="Lo Monaco A."/>
            <person name="Mauromicale G."/>
            <person name="Faccioli P."/>
            <person name="Cattivelli L."/>
            <person name="Rieseberg L."/>
            <person name="Michelmore R."/>
            <person name="Lanteri S."/>
        </authorList>
    </citation>
    <scope>NUCLEOTIDE SEQUENCE [LARGE SCALE GENOMIC DNA]</scope>
    <source>
        <strain evidence="3">2C</strain>
    </source>
</reference>
<dbReference type="Pfam" id="PF01357">
    <property type="entry name" value="Expansin_C"/>
    <property type="match status" value="1"/>
</dbReference>
<evidence type="ECO:0000313" key="3">
    <source>
        <dbReference type="EMBL" id="KVI11474.1"/>
    </source>
</evidence>
<dbReference type="EMBL" id="LEKV01000115">
    <property type="protein sequence ID" value="KVI11474.1"/>
    <property type="molecule type" value="Genomic_DNA"/>
</dbReference>
<accession>A0A103YLW0</accession>
<proteinExistence type="predicted"/>
<sequence length="178" mass="19052">MVEKPRDDACDGAACGWEDDVKDPPLSSMISAGNANIFLKGKGCGNCFECPGYCNKVPFHFDLSGFAFGMLGFGRVPCSYGSTKIAFKVSQKSNPNWFAMAIEYANGDGGFGHVEIAAGGTQNYSAMDNIWGAVWKKDIAPSYKPPFSFRLTSADGKTLVATNVIPLNFAPGQKYSST</sequence>
<dbReference type="InterPro" id="IPR036749">
    <property type="entry name" value="Expansin_CBD_sf"/>
</dbReference>
<keyword evidence="4" id="KW-1185">Reference proteome</keyword>
<dbReference type="GO" id="GO:0009653">
    <property type="term" value="P:anatomical structure morphogenesis"/>
    <property type="evidence" value="ECO:0007669"/>
    <property type="project" value="UniProtKB-ARBA"/>
</dbReference>
<protein>
    <submittedName>
        <fullName evidence="3">Barwin-like endoglucanase</fullName>
    </submittedName>
</protein>
<dbReference type="STRING" id="59895.A0A103YLW0"/>
<dbReference type="Gene3D" id="2.60.40.760">
    <property type="entry name" value="Expansin, cellulose-binding-like domain"/>
    <property type="match status" value="1"/>
</dbReference>